<dbReference type="SUPFAM" id="SSF52777">
    <property type="entry name" value="CoA-dependent acyltransferases"/>
    <property type="match status" value="2"/>
</dbReference>
<dbReference type="Proteomes" id="UP001526143">
    <property type="component" value="Unassembled WGS sequence"/>
</dbReference>
<dbReference type="Pfam" id="PF13193">
    <property type="entry name" value="AMP-binding_C"/>
    <property type="match status" value="1"/>
</dbReference>
<dbReference type="SUPFAM" id="SSF53474">
    <property type="entry name" value="alpha/beta-Hydrolases"/>
    <property type="match status" value="1"/>
</dbReference>
<dbReference type="InterPro" id="IPR009081">
    <property type="entry name" value="PP-bd_ACP"/>
</dbReference>
<dbReference type="SUPFAM" id="SSF56801">
    <property type="entry name" value="Acetyl-CoA synthetase-like"/>
    <property type="match status" value="1"/>
</dbReference>
<feature type="domain" description="Carrier" evidence="2">
    <location>
        <begin position="992"/>
        <end position="1067"/>
    </location>
</feature>
<proteinExistence type="predicted"/>
<dbReference type="InterPro" id="IPR042099">
    <property type="entry name" value="ANL_N_sf"/>
</dbReference>
<dbReference type="Gene3D" id="3.30.300.30">
    <property type="match status" value="1"/>
</dbReference>
<dbReference type="InterPro" id="IPR020845">
    <property type="entry name" value="AMP-binding_CS"/>
</dbReference>
<evidence type="ECO:0000313" key="3">
    <source>
        <dbReference type="EMBL" id="MCV3211986.1"/>
    </source>
</evidence>
<evidence type="ECO:0000256" key="1">
    <source>
        <dbReference type="ARBA" id="ARBA00001957"/>
    </source>
</evidence>
<dbReference type="InterPro" id="IPR010071">
    <property type="entry name" value="AA_adenyl_dom"/>
</dbReference>
<keyword evidence="4" id="KW-1185">Reference proteome</keyword>
<accession>A0ABT3AS87</accession>
<protein>
    <submittedName>
        <fullName evidence="3">Amino acid adenylation domain-containing protein</fullName>
    </submittedName>
</protein>
<dbReference type="SUPFAM" id="SSF47336">
    <property type="entry name" value="ACP-like"/>
    <property type="match status" value="1"/>
</dbReference>
<dbReference type="CDD" id="cd05930">
    <property type="entry name" value="A_NRPS"/>
    <property type="match status" value="1"/>
</dbReference>
<dbReference type="Gene3D" id="1.10.1200.10">
    <property type="entry name" value="ACP-like"/>
    <property type="match status" value="1"/>
</dbReference>
<dbReference type="PROSITE" id="PS50075">
    <property type="entry name" value="CARRIER"/>
    <property type="match status" value="1"/>
</dbReference>
<dbReference type="PROSITE" id="PS00455">
    <property type="entry name" value="AMP_BINDING"/>
    <property type="match status" value="1"/>
</dbReference>
<sequence>MPLHKQLKVCEMGVKNKNIEDFYPLSPMQQGIFFHCLAAPDESIYFEQFSWTIQGKLNITAFHRAWQYIVERHSILRTCFVWQGLKEPVQIVHRQVKLPWVVHDLREISSVKQQEQVEAFLESDRSVGFELTHPPLMRFTLHHQKENLYQFTWSHHHILLDGWSAAIIYKEVFDCYQAFSNGQNIHLEPILAYRDYIVWLQQQNLSQAEAFFRQLLKGFTSPTQIRLNKGFGQLLNSQDGNNQQKIQLSVEQTAALQFWAQQHQLTVNTVVQGAWGLLLSRYSGQEDVVFGATTSGRPPTLASSESMVGLLINTLPLRVQVSSAEFLLPWLKQIQTQQIEARQYEYSPLLKIQGWSEVPKGLPLFESIVVFENYPVDASLQKLDLNLEIKSFSTFAKTNYPLTLLASPGEELSLRITYDGELFDADTISQMGGQLEYLLQQIVTEGDRSIQSYSLVTPQSRSILPDPSAGLDEPDYEPVPTLFAAWAQQAPQQPAIRQKGKIWTYQELAQSAHDIALALLNCGVQPGDVVALSGQKSFGLIASMLGVFKSGAVLLMLEMKEPNHRQQLMLEEAHAKYILNVGSESPQIESFLKIIHVDAQTARVMTPAKDTPEITSLPTITPSDRAYIFFTSGSTGTPKGVLGTHKGISHFLQWQRQTFEIGSGDRVAQLTSLTFDAVLRDVFLPLTSGATLCLPNQEDDFGMDRVLSWLETEQITIVHTVPALAQSWLKQVREGIHLRSLRWIFFSGEPLTQTLVHQWRQTFPEAGEVVNLYGATETTMVKCFYKVPKDIPTNVIPGGWGLPQTQALVLNQINQLCGIGEIGEIVIRTPFRTLGYINAPQEQQQRFVPNPLTNDQQDLFYYTGDRGRYRPDGTLEVLGRKDDQIKIRGIRVQPGEISTALNQHQAVAESVIIATGETLDNKRLVAYVVPKQNQTIDKNDLRYFLKKQLPEYLIPSFFVVLDALPLTPNGKVNRRALPEPEQNLSQDDRFVPPRDRLELDLTQIWSEVLNVNQVSVLDNFFELGGHSLLAVSLMTRIQQKFGQSLPLKTLFQEATVEQQAILLRQQTENVPWSPLVTIQPRGSQRPLFLIHPAGGSIFGYLNLTQNLGYYRPVYGLEASGSDRGQEPHSHIEEMAAHYIKAIQIIQPEDPYLLAGWSMGGAIAFEMAQQLQDQGKRISLLALIDPSDIFADRFILDETNLLVSLLRTHLSFSEEQLQQVEAKLRQRSVDEQLAYAIEQAREHNPHLLPPGFGTEQLSHLFKVIKFHDQALKNYSLQLDYSQKYYSGKITLFQAIEGLAANSDNRIKNWEALADKVEVHWVPGNHLTIVQEPHVKVLAEKLQICLDQAQGEK</sequence>
<dbReference type="Pfam" id="PF00550">
    <property type="entry name" value="PP-binding"/>
    <property type="match status" value="1"/>
</dbReference>
<dbReference type="Pfam" id="PF00975">
    <property type="entry name" value="Thioesterase"/>
    <property type="match status" value="1"/>
</dbReference>
<gene>
    <name evidence="3" type="ORF">OGM63_00345</name>
</gene>
<dbReference type="Pfam" id="PF00501">
    <property type="entry name" value="AMP-binding"/>
    <property type="match status" value="1"/>
</dbReference>
<dbReference type="PANTHER" id="PTHR45527">
    <property type="entry name" value="NONRIBOSOMAL PEPTIDE SYNTHETASE"/>
    <property type="match status" value="1"/>
</dbReference>
<evidence type="ECO:0000313" key="4">
    <source>
        <dbReference type="Proteomes" id="UP001526143"/>
    </source>
</evidence>
<dbReference type="InterPro" id="IPR029058">
    <property type="entry name" value="AB_hydrolase_fold"/>
</dbReference>
<dbReference type="InterPro" id="IPR036736">
    <property type="entry name" value="ACP-like_sf"/>
</dbReference>
<dbReference type="EMBL" id="JAOWRF010000002">
    <property type="protein sequence ID" value="MCV3211986.1"/>
    <property type="molecule type" value="Genomic_DNA"/>
</dbReference>
<dbReference type="CDD" id="cd19543">
    <property type="entry name" value="DCL_NRPS"/>
    <property type="match status" value="1"/>
</dbReference>
<dbReference type="InterPro" id="IPR023213">
    <property type="entry name" value="CAT-like_dom_sf"/>
</dbReference>
<dbReference type="InterPro" id="IPR001242">
    <property type="entry name" value="Condensation_dom"/>
</dbReference>
<dbReference type="Gene3D" id="3.40.50.1820">
    <property type="entry name" value="alpha/beta hydrolase"/>
    <property type="match status" value="1"/>
</dbReference>
<comment type="cofactor">
    <cofactor evidence="1">
        <name>pantetheine 4'-phosphate</name>
        <dbReference type="ChEBI" id="CHEBI:47942"/>
    </cofactor>
</comment>
<dbReference type="InterPro" id="IPR001031">
    <property type="entry name" value="Thioesterase"/>
</dbReference>
<dbReference type="InterPro" id="IPR025110">
    <property type="entry name" value="AMP-bd_C"/>
</dbReference>
<dbReference type="NCBIfam" id="TIGR01733">
    <property type="entry name" value="AA-adenyl-dom"/>
    <property type="match status" value="1"/>
</dbReference>
<reference evidence="3 4" key="1">
    <citation type="submission" date="2022-10" db="EMBL/GenBank/DDBJ databases">
        <title>Identification of biosynthetic pathway for the production of the potent trypsin inhibitor radiosumin.</title>
        <authorList>
            <person name="Fewer D.P."/>
            <person name="Delbaje E."/>
            <person name="Ouyang X."/>
            <person name="Agostino P.D."/>
            <person name="Wahlsten M."/>
            <person name="Jokela J."/>
            <person name="Permi P."/>
            <person name="Haapaniemi E."/>
            <person name="Koistinen H."/>
        </authorList>
    </citation>
    <scope>NUCLEOTIDE SEQUENCE [LARGE SCALE GENOMIC DNA]</scope>
    <source>
        <strain evidence="3 4">NIES-515</strain>
    </source>
</reference>
<dbReference type="Gene3D" id="3.30.559.10">
    <property type="entry name" value="Chloramphenicol acetyltransferase-like domain"/>
    <property type="match status" value="1"/>
</dbReference>
<evidence type="ECO:0000259" key="2">
    <source>
        <dbReference type="PROSITE" id="PS50075"/>
    </source>
</evidence>
<dbReference type="Pfam" id="PF00668">
    <property type="entry name" value="Condensation"/>
    <property type="match status" value="1"/>
</dbReference>
<comment type="caution">
    <text evidence="3">The sequence shown here is derived from an EMBL/GenBank/DDBJ whole genome shotgun (WGS) entry which is preliminary data.</text>
</comment>
<dbReference type="InterPro" id="IPR000873">
    <property type="entry name" value="AMP-dep_synth/lig_dom"/>
</dbReference>
<dbReference type="PANTHER" id="PTHR45527:SF1">
    <property type="entry name" value="FATTY ACID SYNTHASE"/>
    <property type="match status" value="1"/>
</dbReference>
<dbReference type="Gene3D" id="3.30.559.30">
    <property type="entry name" value="Nonribosomal peptide synthetase, condensation domain"/>
    <property type="match status" value="1"/>
</dbReference>
<dbReference type="InterPro" id="IPR045851">
    <property type="entry name" value="AMP-bd_C_sf"/>
</dbReference>
<dbReference type="Gene3D" id="3.40.50.12780">
    <property type="entry name" value="N-terminal domain of ligase-like"/>
    <property type="match status" value="1"/>
</dbReference>
<organism evidence="3 4">
    <name type="scientific">Plectonema radiosum NIES-515</name>
    <dbReference type="NCBI Taxonomy" id="2986073"/>
    <lineage>
        <taxon>Bacteria</taxon>
        <taxon>Bacillati</taxon>
        <taxon>Cyanobacteriota</taxon>
        <taxon>Cyanophyceae</taxon>
        <taxon>Oscillatoriophycideae</taxon>
        <taxon>Oscillatoriales</taxon>
        <taxon>Microcoleaceae</taxon>
        <taxon>Plectonema</taxon>
    </lineage>
</organism>
<name>A0ABT3AS87_9CYAN</name>